<dbReference type="InterPro" id="IPR019965">
    <property type="entry name" value="PPOX_F420-dep_Rv2061_put"/>
</dbReference>
<dbReference type="SUPFAM" id="SSF50475">
    <property type="entry name" value="FMN-binding split barrel"/>
    <property type="match status" value="1"/>
</dbReference>
<feature type="domain" description="Pyridoxamine 5'-phosphate oxidase N-terminal" evidence="2">
    <location>
        <begin position="11"/>
        <end position="98"/>
    </location>
</feature>
<dbReference type="Pfam" id="PF01243">
    <property type="entry name" value="PNPOx_N"/>
    <property type="match status" value="1"/>
</dbReference>
<dbReference type="Proteomes" id="UP000199051">
    <property type="component" value="Unassembled WGS sequence"/>
</dbReference>
<dbReference type="NCBIfam" id="TIGR03666">
    <property type="entry name" value="Rv2061_F420"/>
    <property type="match status" value="1"/>
</dbReference>
<dbReference type="InterPro" id="IPR011576">
    <property type="entry name" value="Pyridox_Oxase_N"/>
</dbReference>
<organism evidence="3 4">
    <name type="scientific">Actinokineospora terrae</name>
    <dbReference type="NCBI Taxonomy" id="155974"/>
    <lineage>
        <taxon>Bacteria</taxon>
        <taxon>Bacillati</taxon>
        <taxon>Actinomycetota</taxon>
        <taxon>Actinomycetes</taxon>
        <taxon>Pseudonocardiales</taxon>
        <taxon>Pseudonocardiaceae</taxon>
        <taxon>Actinokineospora</taxon>
    </lineage>
</organism>
<dbReference type="InterPro" id="IPR052019">
    <property type="entry name" value="F420H2_bilvrd_red/Heme_oxyg"/>
</dbReference>
<dbReference type="Gene3D" id="2.30.110.10">
    <property type="entry name" value="Electron Transport, Fmn-binding Protein, Chain A"/>
    <property type="match status" value="1"/>
</dbReference>
<protein>
    <recommendedName>
        <fullName evidence="2">Pyridoxamine 5'-phosphate oxidase N-terminal domain-containing protein</fullName>
    </recommendedName>
</protein>
<keyword evidence="4" id="KW-1185">Reference proteome</keyword>
<accession>A0A1H9TQJ5</accession>
<evidence type="ECO:0000313" key="3">
    <source>
        <dbReference type="EMBL" id="SER99294.1"/>
    </source>
</evidence>
<gene>
    <name evidence="3" type="ORF">SAMN04487818_106410</name>
</gene>
<dbReference type="GO" id="GO:0070967">
    <property type="term" value="F:coenzyme F420 binding"/>
    <property type="evidence" value="ECO:0007669"/>
    <property type="project" value="TreeGrafter"/>
</dbReference>
<evidence type="ECO:0000256" key="1">
    <source>
        <dbReference type="ARBA" id="ARBA00023002"/>
    </source>
</evidence>
<keyword evidence="1" id="KW-0560">Oxidoreductase</keyword>
<evidence type="ECO:0000313" key="4">
    <source>
        <dbReference type="Proteomes" id="UP000199051"/>
    </source>
</evidence>
<dbReference type="PANTHER" id="PTHR35176:SF11">
    <property type="entry name" value="PYRIDOXAMINE 5'-PHOSPHATE OXIDASE FAMILY PROTEIN"/>
    <property type="match status" value="1"/>
</dbReference>
<dbReference type="STRING" id="155974.SAMN04487818_106410"/>
<dbReference type="InterPro" id="IPR012349">
    <property type="entry name" value="Split_barrel_FMN-bd"/>
</dbReference>
<dbReference type="PANTHER" id="PTHR35176">
    <property type="entry name" value="HEME OXYGENASE HI_0854-RELATED"/>
    <property type="match status" value="1"/>
</dbReference>
<dbReference type="EMBL" id="FOGI01000006">
    <property type="protein sequence ID" value="SER99294.1"/>
    <property type="molecule type" value="Genomic_DNA"/>
</dbReference>
<dbReference type="RefSeq" id="WP_092778896.1">
    <property type="nucleotide sequence ID" value="NZ_FOGI01000006.1"/>
</dbReference>
<dbReference type="AlphaFoldDB" id="A0A1H9TQJ5"/>
<dbReference type="GO" id="GO:0005829">
    <property type="term" value="C:cytosol"/>
    <property type="evidence" value="ECO:0007669"/>
    <property type="project" value="TreeGrafter"/>
</dbReference>
<name>A0A1H9TQJ5_9PSEU</name>
<reference evidence="4" key="1">
    <citation type="submission" date="2016-10" db="EMBL/GenBank/DDBJ databases">
        <authorList>
            <person name="Varghese N."/>
            <person name="Submissions S."/>
        </authorList>
    </citation>
    <scope>NUCLEOTIDE SEQUENCE [LARGE SCALE GENOMIC DNA]</scope>
    <source>
        <strain evidence="4">DSM 44260</strain>
    </source>
</reference>
<dbReference type="GO" id="GO:0016627">
    <property type="term" value="F:oxidoreductase activity, acting on the CH-CH group of donors"/>
    <property type="evidence" value="ECO:0007669"/>
    <property type="project" value="TreeGrafter"/>
</dbReference>
<evidence type="ECO:0000259" key="2">
    <source>
        <dbReference type="Pfam" id="PF01243"/>
    </source>
</evidence>
<proteinExistence type="predicted"/>
<sequence length="129" mass="14065">MDAWTALGEGKYLLVTTFKRDGTPVATPVWVAVDGTDLVFWTVRDSGKVKRLRRDPRVEVGPCDLRGNPLGESTAARARLLDDPTSDHVRRLIQRKYGILGRLTIGGSRLRRGAKGTIGVAISQDSPPA</sequence>